<dbReference type="Proteomes" id="UP001172457">
    <property type="component" value="Chromosome 3"/>
</dbReference>
<evidence type="ECO:0000256" key="5">
    <source>
        <dbReference type="ARBA" id="ARBA00022759"/>
    </source>
</evidence>
<organism evidence="9 10">
    <name type="scientific">Centaurea solstitialis</name>
    <name type="common">yellow star-thistle</name>
    <dbReference type="NCBI Taxonomy" id="347529"/>
    <lineage>
        <taxon>Eukaryota</taxon>
        <taxon>Viridiplantae</taxon>
        <taxon>Streptophyta</taxon>
        <taxon>Embryophyta</taxon>
        <taxon>Tracheophyta</taxon>
        <taxon>Spermatophyta</taxon>
        <taxon>Magnoliopsida</taxon>
        <taxon>eudicotyledons</taxon>
        <taxon>Gunneridae</taxon>
        <taxon>Pentapetalae</taxon>
        <taxon>asterids</taxon>
        <taxon>campanulids</taxon>
        <taxon>Asterales</taxon>
        <taxon>Asteraceae</taxon>
        <taxon>Carduoideae</taxon>
        <taxon>Cardueae</taxon>
        <taxon>Centaureinae</taxon>
        <taxon>Centaurea</taxon>
    </lineage>
</organism>
<evidence type="ECO:0000256" key="2">
    <source>
        <dbReference type="ARBA" id="ARBA00022679"/>
    </source>
</evidence>
<evidence type="ECO:0000256" key="7">
    <source>
        <dbReference type="ARBA" id="ARBA00022918"/>
    </source>
</evidence>
<sequence>MVSWRVVVDSHDGERKKTVADVPGVSGCILDDLSGIPSERQVEFRIDLVPGTAPVATAPYRLATSETQKLLKQLEKLLEEGYPLPRIDDLFDQLQGTTWLSKIDLHSGYHQLKAREEDVHKTASRTRYGHFEFIVMPFGLTNAPAAFIDLMNREDVDRSGIVYLNNVLNYLDRRRNMWSVYEMYWKFYAKNVMWEQERTAALGTLGSWLSEASVLASLEKVEDMTTIDNYVRREWHVLCVHVDSLVLVRVKGDSIVLVREAAGAVPFLERRAVACVEMVADKLTAIASLVVVGTVYSFQYQRRKVEFLVARVERGCGKVSDMSKSEGRVKYVLTKRKLTRCYSTFLVSGTTMVIQGQGSRVMIPRVAAQSVMLMGYGFGRGHAYLKCRYKQKPGPFSERPTPGSSHEDQGLADGADLKINGRCHHRGRPLTGKKLVSYASQKKTTVIRARYVPRTTPVANISVSFQLSGTGDGFTLSFDIVIIVPERYQNMWDPIRLLFKRVVFH</sequence>
<accession>A0AA38T906</accession>
<dbReference type="PANTHER" id="PTHR24559">
    <property type="entry name" value="TRANSPOSON TY3-I GAG-POL POLYPROTEIN"/>
    <property type="match status" value="1"/>
</dbReference>
<keyword evidence="6" id="KW-0378">Hydrolase</keyword>
<reference evidence="9" key="1">
    <citation type="submission" date="2023-03" db="EMBL/GenBank/DDBJ databases">
        <title>Chromosome-scale reference genome and RAD-based genetic map of yellow starthistle (Centaurea solstitialis) reveal putative structural variation and QTLs associated with invader traits.</title>
        <authorList>
            <person name="Reatini B."/>
            <person name="Cang F.A."/>
            <person name="Jiang Q."/>
            <person name="Mckibben M.T.W."/>
            <person name="Barker M.S."/>
            <person name="Rieseberg L.H."/>
            <person name="Dlugosch K.M."/>
        </authorList>
    </citation>
    <scope>NUCLEOTIDE SEQUENCE</scope>
    <source>
        <strain evidence="9">CAN-66</strain>
        <tissue evidence="9">Leaf</tissue>
    </source>
</reference>
<dbReference type="InterPro" id="IPR053134">
    <property type="entry name" value="RNA-dir_DNA_polymerase"/>
</dbReference>
<dbReference type="GO" id="GO:0004519">
    <property type="term" value="F:endonuclease activity"/>
    <property type="evidence" value="ECO:0007669"/>
    <property type="project" value="UniProtKB-KW"/>
</dbReference>
<dbReference type="GO" id="GO:0003964">
    <property type="term" value="F:RNA-directed DNA polymerase activity"/>
    <property type="evidence" value="ECO:0007669"/>
    <property type="project" value="UniProtKB-KW"/>
</dbReference>
<keyword evidence="4" id="KW-0540">Nuclease</keyword>
<evidence type="ECO:0000313" key="9">
    <source>
        <dbReference type="EMBL" id="KAJ9556605.1"/>
    </source>
</evidence>
<evidence type="ECO:0000256" key="1">
    <source>
        <dbReference type="ARBA" id="ARBA00022670"/>
    </source>
</evidence>
<evidence type="ECO:0000256" key="4">
    <source>
        <dbReference type="ARBA" id="ARBA00022722"/>
    </source>
</evidence>
<dbReference type="CDD" id="cd01647">
    <property type="entry name" value="RT_LTR"/>
    <property type="match status" value="1"/>
</dbReference>
<comment type="caution">
    <text evidence="9">The sequence shown here is derived from an EMBL/GenBank/DDBJ whole genome shotgun (WGS) entry which is preliminary data.</text>
</comment>
<dbReference type="SUPFAM" id="SSF56672">
    <property type="entry name" value="DNA/RNA polymerases"/>
    <property type="match status" value="1"/>
</dbReference>
<protein>
    <recommendedName>
        <fullName evidence="8">Reverse transcriptase domain-containing protein</fullName>
    </recommendedName>
</protein>
<dbReference type="GO" id="GO:0006508">
    <property type="term" value="P:proteolysis"/>
    <property type="evidence" value="ECO:0007669"/>
    <property type="project" value="UniProtKB-KW"/>
</dbReference>
<dbReference type="Pfam" id="PF00078">
    <property type="entry name" value="RVT_1"/>
    <property type="match status" value="1"/>
</dbReference>
<gene>
    <name evidence="9" type="ORF">OSB04_011219</name>
</gene>
<keyword evidence="7" id="KW-0695">RNA-directed DNA polymerase</keyword>
<keyword evidence="10" id="KW-1185">Reference proteome</keyword>
<dbReference type="FunFam" id="3.10.10.10:FF:000007">
    <property type="entry name" value="Retrovirus-related Pol polyprotein from transposon 17.6-like Protein"/>
    <property type="match status" value="1"/>
</dbReference>
<dbReference type="EMBL" id="JARYMX010000003">
    <property type="protein sequence ID" value="KAJ9556605.1"/>
    <property type="molecule type" value="Genomic_DNA"/>
</dbReference>
<dbReference type="InterPro" id="IPR000477">
    <property type="entry name" value="RT_dom"/>
</dbReference>
<dbReference type="GO" id="GO:0008233">
    <property type="term" value="F:peptidase activity"/>
    <property type="evidence" value="ECO:0007669"/>
    <property type="project" value="UniProtKB-KW"/>
</dbReference>
<evidence type="ECO:0000256" key="6">
    <source>
        <dbReference type="ARBA" id="ARBA00022801"/>
    </source>
</evidence>
<proteinExistence type="predicted"/>
<evidence type="ECO:0000259" key="8">
    <source>
        <dbReference type="Pfam" id="PF00078"/>
    </source>
</evidence>
<dbReference type="AlphaFoldDB" id="A0AA38T906"/>
<name>A0AA38T906_9ASTR</name>
<dbReference type="PANTHER" id="PTHR24559:SF444">
    <property type="entry name" value="REVERSE TRANSCRIPTASE DOMAIN-CONTAINING PROTEIN"/>
    <property type="match status" value="1"/>
</dbReference>
<dbReference type="InterPro" id="IPR043128">
    <property type="entry name" value="Rev_trsase/Diguanyl_cyclase"/>
</dbReference>
<evidence type="ECO:0000256" key="3">
    <source>
        <dbReference type="ARBA" id="ARBA00022695"/>
    </source>
</evidence>
<dbReference type="InterPro" id="IPR043502">
    <property type="entry name" value="DNA/RNA_pol_sf"/>
</dbReference>
<keyword evidence="3" id="KW-0548">Nucleotidyltransferase</keyword>
<keyword evidence="2" id="KW-0808">Transferase</keyword>
<keyword evidence="5" id="KW-0255">Endonuclease</keyword>
<evidence type="ECO:0000313" key="10">
    <source>
        <dbReference type="Proteomes" id="UP001172457"/>
    </source>
</evidence>
<feature type="domain" description="Reverse transcriptase" evidence="8">
    <location>
        <begin position="60"/>
        <end position="153"/>
    </location>
</feature>
<dbReference type="Gene3D" id="3.10.10.10">
    <property type="entry name" value="HIV Type 1 Reverse Transcriptase, subunit A, domain 1"/>
    <property type="match status" value="1"/>
</dbReference>
<dbReference type="Gene3D" id="3.30.70.270">
    <property type="match status" value="1"/>
</dbReference>
<keyword evidence="1" id="KW-0645">Protease</keyword>